<feature type="compositionally biased region" description="Low complexity" evidence="2">
    <location>
        <begin position="153"/>
        <end position="163"/>
    </location>
</feature>
<dbReference type="Gene3D" id="3.30.70.330">
    <property type="match status" value="1"/>
</dbReference>
<keyword evidence="1" id="KW-0694">RNA-binding</keyword>
<dbReference type="InterPro" id="IPR035979">
    <property type="entry name" value="RBD_domain_sf"/>
</dbReference>
<dbReference type="Pfam" id="PF04059">
    <property type="entry name" value="RRM_2"/>
    <property type="match status" value="1"/>
</dbReference>
<feature type="domain" description="RRM" evidence="3">
    <location>
        <begin position="191"/>
        <end position="277"/>
    </location>
</feature>
<dbReference type="PROSITE" id="PS50102">
    <property type="entry name" value="RRM"/>
    <property type="match status" value="1"/>
</dbReference>
<evidence type="ECO:0000256" key="2">
    <source>
        <dbReference type="SAM" id="MobiDB-lite"/>
    </source>
</evidence>
<comment type="caution">
    <text evidence="4">The sequence shown here is derived from an EMBL/GenBank/DDBJ whole genome shotgun (WGS) entry which is preliminary data.</text>
</comment>
<evidence type="ECO:0000313" key="4">
    <source>
        <dbReference type="EMBL" id="CAK0800978.1"/>
    </source>
</evidence>
<name>A0ABN9Q5H0_9DINO</name>
<organism evidence="4 5">
    <name type="scientific">Prorocentrum cordatum</name>
    <dbReference type="NCBI Taxonomy" id="2364126"/>
    <lineage>
        <taxon>Eukaryota</taxon>
        <taxon>Sar</taxon>
        <taxon>Alveolata</taxon>
        <taxon>Dinophyceae</taxon>
        <taxon>Prorocentrales</taxon>
        <taxon>Prorocentraceae</taxon>
        <taxon>Prorocentrum</taxon>
    </lineage>
</organism>
<dbReference type="InterPro" id="IPR000504">
    <property type="entry name" value="RRM_dom"/>
</dbReference>
<dbReference type="SUPFAM" id="SSF54928">
    <property type="entry name" value="RNA-binding domain, RBD"/>
    <property type="match status" value="1"/>
</dbReference>
<gene>
    <name evidence="4" type="ORF">PCOR1329_LOCUS8996</name>
</gene>
<dbReference type="InterPro" id="IPR007201">
    <property type="entry name" value="Mei2-like_Rrm_C"/>
</dbReference>
<evidence type="ECO:0000313" key="5">
    <source>
        <dbReference type="Proteomes" id="UP001189429"/>
    </source>
</evidence>
<dbReference type="Proteomes" id="UP001189429">
    <property type="component" value="Unassembled WGS sequence"/>
</dbReference>
<proteinExistence type="predicted"/>
<dbReference type="EMBL" id="CAUYUJ010002483">
    <property type="protein sequence ID" value="CAK0800978.1"/>
    <property type="molecule type" value="Genomic_DNA"/>
</dbReference>
<protein>
    <recommendedName>
        <fullName evidence="3">RRM domain-containing protein</fullName>
    </recommendedName>
</protein>
<reference evidence="4" key="1">
    <citation type="submission" date="2023-10" db="EMBL/GenBank/DDBJ databases">
        <authorList>
            <person name="Chen Y."/>
            <person name="Shah S."/>
            <person name="Dougan E. K."/>
            <person name="Thang M."/>
            <person name="Chan C."/>
        </authorList>
    </citation>
    <scope>NUCLEOTIDE SEQUENCE [LARGE SCALE GENOMIC DNA]</scope>
</reference>
<feature type="region of interest" description="Disordered" evidence="2">
    <location>
        <begin position="69"/>
        <end position="88"/>
    </location>
</feature>
<dbReference type="InterPro" id="IPR012677">
    <property type="entry name" value="Nucleotide-bd_a/b_plait_sf"/>
</dbReference>
<accession>A0ABN9Q5H0</accession>
<feature type="region of interest" description="Disordered" evidence="2">
    <location>
        <begin position="128"/>
        <end position="190"/>
    </location>
</feature>
<evidence type="ECO:0000259" key="3">
    <source>
        <dbReference type="PROSITE" id="PS50102"/>
    </source>
</evidence>
<evidence type="ECO:0000256" key="1">
    <source>
        <dbReference type="PROSITE-ProRule" id="PRU00176"/>
    </source>
</evidence>
<keyword evidence="5" id="KW-1185">Reference proteome</keyword>
<sequence length="312" mass="32855">MSGPSVYLGGSRPIVMYNGVVLGDVPAPIKHVPADDSLTHNWYEHSAGLCAADDVAASNAEITLRATLPRDPHEEQPEAASTACDGLDTDSDFGDYSATRGSCVSSLGPVSASASLLCEGGGGALAAPPGGPAGAGRGERRGAPPSLEPPRAPQATAGAAAAGRTRRARHTRKMIERSSGLEDPGDPGKITTMMVSNLPLRLQRSELMDMLDGSGFDGVYDFCYVPSDFHSGMNNGHAFINFHDHGTAVRFKEAWHAAAPFRDYSDSQTLRVVPARIQGLRANAKMASVRMNVRNPKHHGLVSTKDQSVNGQ</sequence>